<evidence type="ECO:0000313" key="1">
    <source>
        <dbReference type="EMBL" id="MDN7566223.1"/>
    </source>
</evidence>
<evidence type="ECO:0000313" key="2">
    <source>
        <dbReference type="Proteomes" id="UP001172109"/>
    </source>
</evidence>
<name>A0AAP4R2C7_9BURK</name>
<sequence>MLFRLADTEAVHARRKQARNRTVALRFAPSHEFQPFAARDLCVRTRSFAVEPRAQLIQVDFPFAVAVEYVLNFVVHCGHAPDRRRASFDRNGVVEA</sequence>
<comment type="caution">
    <text evidence="1">The sequence shown here is derived from an EMBL/GenBank/DDBJ whole genome shotgun (WGS) entry which is preliminary data.</text>
</comment>
<protein>
    <submittedName>
        <fullName evidence="1">Uncharacterized protein</fullName>
    </submittedName>
</protein>
<organism evidence="1 2">
    <name type="scientific">Burkholderia contaminans</name>
    <dbReference type="NCBI Taxonomy" id="488447"/>
    <lineage>
        <taxon>Bacteria</taxon>
        <taxon>Pseudomonadati</taxon>
        <taxon>Pseudomonadota</taxon>
        <taxon>Betaproteobacteria</taxon>
        <taxon>Burkholderiales</taxon>
        <taxon>Burkholderiaceae</taxon>
        <taxon>Burkholderia</taxon>
        <taxon>Burkholderia cepacia complex</taxon>
    </lineage>
</organism>
<gene>
    <name evidence="1" type="ORF">QZM56_17070</name>
</gene>
<dbReference type="AlphaFoldDB" id="A0AAP4R2C7"/>
<dbReference type="RefSeq" id="WP_171026817.1">
    <property type="nucleotide sequence ID" value="NZ_CADEUY010000004.1"/>
</dbReference>
<proteinExistence type="predicted"/>
<dbReference type="Proteomes" id="UP001172109">
    <property type="component" value="Unassembled WGS sequence"/>
</dbReference>
<dbReference type="EMBL" id="JAUJQS010000011">
    <property type="protein sequence ID" value="MDN7566223.1"/>
    <property type="molecule type" value="Genomic_DNA"/>
</dbReference>
<accession>A0AAP4R2C7</accession>
<reference evidence="1" key="1">
    <citation type="submission" date="2023-07" db="EMBL/GenBank/DDBJ databases">
        <title>A collection of bacterial strains from the Burkholderia cepacia Research Laboratory and Repository.</title>
        <authorList>
            <person name="Lipuma J."/>
            <person name="Spilker T."/>
            <person name="Caverly L."/>
        </authorList>
    </citation>
    <scope>NUCLEOTIDE SEQUENCE</scope>
    <source>
        <strain evidence="1">AU44979</strain>
    </source>
</reference>